<accession>A0A1I1ANG6</accession>
<evidence type="ECO:0000313" key="3">
    <source>
        <dbReference type="EMBL" id="SFB39032.1"/>
    </source>
</evidence>
<feature type="region of interest" description="Disordered" evidence="1">
    <location>
        <begin position="37"/>
        <end position="85"/>
    </location>
</feature>
<feature type="signal peptide" evidence="2">
    <location>
        <begin position="1"/>
        <end position="40"/>
    </location>
</feature>
<feature type="compositionally biased region" description="Low complexity" evidence="1">
    <location>
        <begin position="39"/>
        <end position="56"/>
    </location>
</feature>
<proteinExistence type="predicted"/>
<name>A0A1I1ANG6_9CELL</name>
<dbReference type="AlphaFoldDB" id="A0A1I1ANG6"/>
<feature type="chain" id="PRO_5039682887" evidence="2">
    <location>
        <begin position="41"/>
        <end position="223"/>
    </location>
</feature>
<keyword evidence="4" id="KW-1185">Reference proteome</keyword>
<gene>
    <name evidence="3" type="ORF">SAMN05421867_12012</name>
</gene>
<organism evidence="3 4">
    <name type="scientific">Cellulomonas marina</name>
    <dbReference type="NCBI Taxonomy" id="988821"/>
    <lineage>
        <taxon>Bacteria</taxon>
        <taxon>Bacillati</taxon>
        <taxon>Actinomycetota</taxon>
        <taxon>Actinomycetes</taxon>
        <taxon>Micrococcales</taxon>
        <taxon>Cellulomonadaceae</taxon>
        <taxon>Cellulomonas</taxon>
    </lineage>
</organism>
<protein>
    <submittedName>
        <fullName evidence="3">Uncharacterized protein</fullName>
    </submittedName>
</protein>
<evidence type="ECO:0000256" key="2">
    <source>
        <dbReference type="SAM" id="SignalP"/>
    </source>
</evidence>
<sequence>MGHPTQQHARRRPFPLTRAVAVAAATVAVLAGCASTGDTAAAPSVPGPSATTAAPGMPSPTTPSASPSRPADEAEPTTEPSTPSVRPATAFAAALPAPLPGRTLTASEPVQAWLEVWGATEALRDTYSAPNGSTAVLVSGRWDDPTAVVARYQEQAENSNAERDPAAVLATGAVVRDGVEVGEYRTVRAGADVVVLWHTADSVLTVTVPEEEVPAVLEHWVNP</sequence>
<keyword evidence="2" id="KW-0732">Signal</keyword>
<reference evidence="3 4" key="1">
    <citation type="submission" date="2016-10" db="EMBL/GenBank/DDBJ databases">
        <authorList>
            <person name="de Groot N.N."/>
        </authorList>
    </citation>
    <scope>NUCLEOTIDE SEQUENCE [LARGE SCALE GENOMIC DNA]</scope>
    <source>
        <strain evidence="3 4">CGMCC 4.6945</strain>
    </source>
</reference>
<dbReference type="Proteomes" id="UP000199012">
    <property type="component" value="Unassembled WGS sequence"/>
</dbReference>
<dbReference type="EMBL" id="FOKA01000020">
    <property type="protein sequence ID" value="SFB39032.1"/>
    <property type="molecule type" value="Genomic_DNA"/>
</dbReference>
<evidence type="ECO:0000313" key="4">
    <source>
        <dbReference type="Proteomes" id="UP000199012"/>
    </source>
</evidence>
<dbReference type="RefSeq" id="WP_090034707.1">
    <property type="nucleotide sequence ID" value="NZ_BONM01000033.1"/>
</dbReference>
<evidence type="ECO:0000256" key="1">
    <source>
        <dbReference type="SAM" id="MobiDB-lite"/>
    </source>
</evidence>
<dbReference type="STRING" id="988821.SAMN05421867_12012"/>